<dbReference type="InterPro" id="IPR038694">
    <property type="entry name" value="DUF427_sf"/>
</dbReference>
<dbReference type="Pfam" id="PF04248">
    <property type="entry name" value="NTP_transf_9"/>
    <property type="match status" value="1"/>
</dbReference>
<dbReference type="InterPro" id="IPR007361">
    <property type="entry name" value="DUF427"/>
</dbReference>
<protein>
    <recommendedName>
        <fullName evidence="1">DUF427 domain-containing protein</fullName>
    </recommendedName>
</protein>
<proteinExistence type="predicted"/>
<dbReference type="EMBL" id="JBEHHI010000003">
    <property type="protein sequence ID" value="MEX5729882.1"/>
    <property type="molecule type" value="Genomic_DNA"/>
</dbReference>
<dbReference type="RefSeq" id="WP_125404535.1">
    <property type="nucleotide sequence ID" value="NZ_JBEHHI010000003.1"/>
</dbReference>
<feature type="domain" description="DUF427" evidence="1">
    <location>
        <begin position="24"/>
        <end position="114"/>
    </location>
</feature>
<dbReference type="PANTHER" id="PTHR43058:SF1">
    <property type="entry name" value="DUF427 DOMAIN-CONTAINING PROTEIN"/>
    <property type="match status" value="1"/>
</dbReference>
<evidence type="ECO:0000259" key="1">
    <source>
        <dbReference type="Pfam" id="PF04248"/>
    </source>
</evidence>
<keyword evidence="3" id="KW-1185">Reference proteome</keyword>
<gene>
    <name evidence="2" type="ORF">Ga0609869_003235</name>
</gene>
<evidence type="ECO:0000313" key="3">
    <source>
        <dbReference type="Proteomes" id="UP001560019"/>
    </source>
</evidence>
<comment type="caution">
    <text evidence="2">The sequence shown here is derived from an EMBL/GenBank/DDBJ whole genome shotgun (WGS) entry which is preliminary data.</text>
</comment>
<sequence>MLPPENVQDYPRPPALEPAGARLRVMFGGAVIADTTRGLRVLETHHAPTYYFPPGDIAEGALSPCRGSSLCEWKGRAAYFDVLSAGQTARKAAWTCPKPTRRFSDLAGYVAFYAGPMEACFVGEEAVIPQPGDFYGGWVTANLHGIVKGGPGTLGW</sequence>
<dbReference type="Proteomes" id="UP001560019">
    <property type="component" value="Unassembled WGS sequence"/>
</dbReference>
<dbReference type="Gene3D" id="2.170.150.40">
    <property type="entry name" value="Domain of unknown function (DUF427)"/>
    <property type="match status" value="1"/>
</dbReference>
<accession>A0ABV3XZT4</accession>
<organism evidence="2 3">
    <name type="scientific">Rhodovulum iodosum</name>
    <dbReference type="NCBI Taxonomy" id="68291"/>
    <lineage>
        <taxon>Bacteria</taxon>
        <taxon>Pseudomonadati</taxon>
        <taxon>Pseudomonadota</taxon>
        <taxon>Alphaproteobacteria</taxon>
        <taxon>Rhodobacterales</taxon>
        <taxon>Paracoccaceae</taxon>
        <taxon>Rhodovulum</taxon>
    </lineage>
</organism>
<evidence type="ECO:0000313" key="2">
    <source>
        <dbReference type="EMBL" id="MEX5729882.1"/>
    </source>
</evidence>
<dbReference type="PANTHER" id="PTHR43058">
    <property type="entry name" value="SLR0655 PROTEIN"/>
    <property type="match status" value="1"/>
</dbReference>
<reference evidence="2 3" key="1">
    <citation type="submission" date="2024-06" db="EMBL/GenBank/DDBJ databases">
        <title>Genome of Rhodovulum iodosum, a marine photoferrotroph.</title>
        <authorList>
            <person name="Bianchini G."/>
            <person name="Nikeleit V."/>
            <person name="Kappler A."/>
            <person name="Bryce C."/>
            <person name="Sanchez-Baracaldo P."/>
        </authorList>
    </citation>
    <scope>NUCLEOTIDE SEQUENCE [LARGE SCALE GENOMIC DNA]</scope>
    <source>
        <strain evidence="2 3">UT/N1</strain>
    </source>
</reference>
<name>A0ABV3XZT4_9RHOB</name>